<keyword evidence="11" id="KW-1133">Transmembrane helix</keyword>
<dbReference type="CDD" id="cd09140">
    <property type="entry name" value="PLDc_vPLD1_2_like_bac_1"/>
    <property type="match status" value="1"/>
</dbReference>
<dbReference type="Gene3D" id="3.30.870.10">
    <property type="entry name" value="Endonuclease Chain A"/>
    <property type="match status" value="2"/>
</dbReference>
<gene>
    <name evidence="13" type="ORF">WH159_18640</name>
</gene>
<organism evidence="13 14">
    <name type="scientific">Sphingomonas molluscorum</name>
    <dbReference type="NCBI Taxonomy" id="418184"/>
    <lineage>
        <taxon>Bacteria</taxon>
        <taxon>Pseudomonadati</taxon>
        <taxon>Pseudomonadota</taxon>
        <taxon>Alphaproteobacteria</taxon>
        <taxon>Sphingomonadales</taxon>
        <taxon>Sphingomonadaceae</taxon>
        <taxon>Sphingomonas</taxon>
    </lineage>
</organism>
<evidence type="ECO:0000259" key="12">
    <source>
        <dbReference type="PROSITE" id="PS50035"/>
    </source>
</evidence>
<dbReference type="PROSITE" id="PS50035">
    <property type="entry name" value="PLD"/>
    <property type="match status" value="2"/>
</dbReference>
<feature type="domain" description="PLD phosphodiesterase" evidence="12">
    <location>
        <begin position="129"/>
        <end position="156"/>
    </location>
</feature>
<evidence type="ECO:0000313" key="14">
    <source>
        <dbReference type="Proteomes" id="UP001380365"/>
    </source>
</evidence>
<keyword evidence="11" id="KW-0472">Membrane</keyword>
<sequence length="522" mass="57516">MAKTKPPLEPGRNCWRIEPASRAAVIIDADAYFRLARAAMRRAEQQLLLIGWDFDGRIKLVQNDEDDAPARVGAFLEWLVGARKRLHVHILRWDTGAVKSMFRGTTILTLLRWKAHPRITAKLDAFHPPAASHHQKIVVIDDCLAFCGGIDMTADRWDTREHRSDEPARVEPNGTPYGPWHDATTALAGPVAKALGELCRTRWELAGGQPLPVPSEDATPPWPEGLDATFTDVEVAISRSSPEMPDQPPVREIEALYLDLIARAERWIYAESQYFASRKIAEAIARRLDEPDGPEIVIVNPVSAQGWLEPIAMDTARARLVEALRRRDKHGRFRVYHAENEAGEPIYIHAKVTVIDGEILRVGSSNFNNRSMRLDTECDVTIDATRPANAHAAPAIANVAHALIAEHCGTEPGTVARHMADTGSLIAAIDALSPTSGRRLRAYEEPDLSSVEKWLADNEVLDPEGPEEMFEALSNRAGLLRRLRPGHAAPVPKSLYAAGAVTLAAVGGTIGAALWRRRRKGG</sequence>
<comment type="subcellular location">
    <subcellularLocation>
        <location evidence="3">Secreted</location>
    </subcellularLocation>
</comment>
<evidence type="ECO:0000256" key="10">
    <source>
        <dbReference type="SAM" id="MobiDB-lite"/>
    </source>
</evidence>
<dbReference type="SMART" id="SM00155">
    <property type="entry name" value="PLDc"/>
    <property type="match status" value="2"/>
</dbReference>
<evidence type="ECO:0000256" key="7">
    <source>
        <dbReference type="ARBA" id="ARBA00022801"/>
    </source>
</evidence>
<keyword evidence="7" id="KW-0378">Hydrolase</keyword>
<keyword evidence="5" id="KW-0964">Secreted</keyword>
<proteinExistence type="predicted"/>
<comment type="function">
    <text evidence="2">Could be a virulence factor.</text>
</comment>
<dbReference type="CDD" id="cd09143">
    <property type="entry name" value="PLDc_vPLD1_2_like_bac_2"/>
    <property type="match status" value="1"/>
</dbReference>
<evidence type="ECO:0000256" key="8">
    <source>
        <dbReference type="ARBA" id="ARBA00023098"/>
    </source>
</evidence>
<comment type="caution">
    <text evidence="13">The sequence shown here is derived from an EMBL/GenBank/DDBJ whole genome shotgun (WGS) entry which is preliminary data.</text>
</comment>
<evidence type="ECO:0000256" key="2">
    <source>
        <dbReference type="ARBA" id="ARBA00003145"/>
    </source>
</evidence>
<feature type="compositionally biased region" description="Basic and acidic residues" evidence="10">
    <location>
        <begin position="158"/>
        <end position="169"/>
    </location>
</feature>
<accession>A0ABU8QAH8</accession>
<evidence type="ECO:0000256" key="9">
    <source>
        <dbReference type="ARBA" id="ARBA00029594"/>
    </source>
</evidence>
<feature type="transmembrane region" description="Helical" evidence="11">
    <location>
        <begin position="495"/>
        <end position="515"/>
    </location>
</feature>
<evidence type="ECO:0000256" key="4">
    <source>
        <dbReference type="ARBA" id="ARBA00018392"/>
    </source>
</evidence>
<feature type="domain" description="PLD phosphodiesterase" evidence="12">
    <location>
        <begin position="344"/>
        <end position="371"/>
    </location>
</feature>
<protein>
    <recommendedName>
        <fullName evidence="4">Phospholipase D</fullName>
    </recommendedName>
    <alternativeName>
        <fullName evidence="9">Choline phosphatase</fullName>
    </alternativeName>
</protein>
<feature type="region of interest" description="Disordered" evidence="10">
    <location>
        <begin position="158"/>
        <end position="179"/>
    </location>
</feature>
<name>A0ABU8QAH8_9SPHN</name>
<comment type="catalytic activity">
    <reaction evidence="1">
        <text>a 1,2-diacyl-sn-glycero-3-phosphocholine + H2O = a 1,2-diacyl-sn-glycero-3-phosphate + choline + H(+)</text>
        <dbReference type="Rhea" id="RHEA:14445"/>
        <dbReference type="ChEBI" id="CHEBI:15354"/>
        <dbReference type="ChEBI" id="CHEBI:15377"/>
        <dbReference type="ChEBI" id="CHEBI:15378"/>
        <dbReference type="ChEBI" id="CHEBI:57643"/>
        <dbReference type="ChEBI" id="CHEBI:58608"/>
        <dbReference type="EC" id="3.1.4.4"/>
    </reaction>
</comment>
<dbReference type="Pfam" id="PF13091">
    <property type="entry name" value="PLDc_2"/>
    <property type="match status" value="1"/>
</dbReference>
<keyword evidence="6" id="KW-0677">Repeat</keyword>
<dbReference type="PANTHER" id="PTHR18896">
    <property type="entry name" value="PHOSPHOLIPASE D"/>
    <property type="match status" value="1"/>
</dbReference>
<keyword evidence="11" id="KW-0812">Transmembrane</keyword>
<evidence type="ECO:0000256" key="1">
    <source>
        <dbReference type="ARBA" id="ARBA00000798"/>
    </source>
</evidence>
<evidence type="ECO:0000256" key="6">
    <source>
        <dbReference type="ARBA" id="ARBA00022737"/>
    </source>
</evidence>
<evidence type="ECO:0000256" key="3">
    <source>
        <dbReference type="ARBA" id="ARBA00004613"/>
    </source>
</evidence>
<evidence type="ECO:0000256" key="5">
    <source>
        <dbReference type="ARBA" id="ARBA00022525"/>
    </source>
</evidence>
<evidence type="ECO:0000256" key="11">
    <source>
        <dbReference type="SAM" id="Phobius"/>
    </source>
</evidence>
<dbReference type="Proteomes" id="UP001380365">
    <property type="component" value="Unassembled WGS sequence"/>
</dbReference>
<dbReference type="InterPro" id="IPR015679">
    <property type="entry name" value="PLipase_D_fam"/>
</dbReference>
<dbReference type="SUPFAM" id="SSF56024">
    <property type="entry name" value="Phospholipase D/nuclease"/>
    <property type="match status" value="2"/>
</dbReference>
<dbReference type="EMBL" id="JBBGZA010000003">
    <property type="protein sequence ID" value="MEJ5096533.1"/>
    <property type="molecule type" value="Genomic_DNA"/>
</dbReference>
<evidence type="ECO:0000313" key="13">
    <source>
        <dbReference type="EMBL" id="MEJ5096533.1"/>
    </source>
</evidence>
<dbReference type="RefSeq" id="WP_132883647.1">
    <property type="nucleotide sequence ID" value="NZ_JBBGZA010000003.1"/>
</dbReference>
<dbReference type="InterPro" id="IPR001736">
    <property type="entry name" value="PLipase_D/transphosphatidylase"/>
</dbReference>
<reference evidence="13 14" key="1">
    <citation type="submission" date="2023-12" db="EMBL/GenBank/DDBJ databases">
        <title>Gut-associated functions are favored during microbiome assembly across C. elegans life.</title>
        <authorList>
            <person name="Zimmermann J."/>
        </authorList>
    </citation>
    <scope>NUCLEOTIDE SEQUENCE [LARGE SCALE GENOMIC DNA]</scope>
    <source>
        <strain evidence="13 14">JUb134</strain>
    </source>
</reference>
<dbReference type="PANTHER" id="PTHR18896:SF76">
    <property type="entry name" value="PHOSPHOLIPASE"/>
    <property type="match status" value="1"/>
</dbReference>
<dbReference type="InterPro" id="IPR025202">
    <property type="entry name" value="PLD-like_dom"/>
</dbReference>
<keyword evidence="14" id="KW-1185">Reference proteome</keyword>
<keyword evidence="8" id="KW-0443">Lipid metabolism</keyword>